<dbReference type="GO" id="GO:0019441">
    <property type="term" value="P:L-tryptophan catabolic process to kynurenine"/>
    <property type="evidence" value="ECO:0007669"/>
    <property type="project" value="TreeGrafter"/>
</dbReference>
<dbReference type="EC" id="3.7.1.3" evidence="4"/>
<dbReference type="Proteomes" id="UP001431209">
    <property type="component" value="Unassembled WGS sequence"/>
</dbReference>
<feature type="binding site" evidence="4">
    <location>
        <position position="252"/>
    </location>
    <ligand>
        <name>pyridoxal 5'-phosphate</name>
        <dbReference type="ChEBI" id="CHEBI:597326"/>
    </ligand>
</feature>
<accession>A0AAW2YW10</accession>
<comment type="pathway">
    <text evidence="4">Amino-acid degradation; L-kynurenine degradation; L-alanine and anthranilate from L-kynurenine: step 1/1.</text>
</comment>
<dbReference type="SUPFAM" id="SSF53383">
    <property type="entry name" value="PLP-dependent transferases"/>
    <property type="match status" value="1"/>
</dbReference>
<dbReference type="PANTHER" id="PTHR14084:SF0">
    <property type="entry name" value="KYNURENINASE"/>
    <property type="match status" value="1"/>
</dbReference>
<dbReference type="GO" id="GO:0030170">
    <property type="term" value="F:pyridoxal phosphate binding"/>
    <property type="evidence" value="ECO:0007669"/>
    <property type="project" value="UniProtKB-UniRule"/>
</dbReference>
<feature type="binding site" evidence="4">
    <location>
        <position position="369"/>
    </location>
    <ligand>
        <name>pyridoxal 5'-phosphate</name>
        <dbReference type="ChEBI" id="CHEBI:597326"/>
    </ligand>
</feature>
<comment type="subcellular location">
    <subcellularLocation>
        <location evidence="4">Cytoplasm</location>
    </subcellularLocation>
</comment>
<feature type="binding site" evidence="4">
    <location>
        <position position="366"/>
    </location>
    <ligand>
        <name>pyridoxal 5'-phosphate</name>
        <dbReference type="ChEBI" id="CHEBI:597326"/>
    </ligand>
</feature>
<dbReference type="InterPro" id="IPR015421">
    <property type="entry name" value="PyrdxlP-dep_Trfase_major"/>
</dbReference>
<comment type="catalytic activity">
    <reaction evidence="4">
        <text>3-hydroxy-L-kynurenine + H2O = 3-hydroxyanthranilate + L-alanine + H(+)</text>
        <dbReference type="Rhea" id="RHEA:25143"/>
        <dbReference type="ChEBI" id="CHEBI:15377"/>
        <dbReference type="ChEBI" id="CHEBI:15378"/>
        <dbReference type="ChEBI" id="CHEBI:36559"/>
        <dbReference type="ChEBI" id="CHEBI:57972"/>
        <dbReference type="ChEBI" id="CHEBI:58125"/>
    </reaction>
</comment>
<dbReference type="FunFam" id="3.40.640.10:FF:000031">
    <property type="entry name" value="Kynureninase"/>
    <property type="match status" value="1"/>
</dbReference>
<keyword evidence="3 4" id="KW-0663">Pyridoxal phosphate</keyword>
<feature type="binding site" evidence="4">
    <location>
        <begin position="279"/>
        <end position="282"/>
    </location>
    <ligand>
        <name>pyridoxal 5'-phosphate</name>
        <dbReference type="ChEBI" id="CHEBI:597326"/>
    </ligand>
</feature>
<sequence>MFHTLHPVLLISTFVVNKILPRTAQSSFYIVVATAMELATEQLFPNSINKQVGGSNRTLQEVLQIVLLGFSITCLILSGLFKSESDTDNKKPNNQIKNKNLILKYETREYKNNVKQYQIPVYCGKADQVAPLSNATSPLHLHVEQTLKLPTQDIYKPHFAKLMDDADKLSFTKNLFHVPENITYMCGNSLGLQPKSLQAMLQNHLDKWAHVGVKGHFTGDYPWFEIEDFLVDKMARVVGAKPIEIGIMNTLTSNLHSLLTAFYNPTDTRYKILIEESPFPSDMHAITSHVLSRRINKSPEQVVIQVGAKPGSDIITTQDILDTITQFKDELSVVMLGAVHFMTGQFLDLEAITKHAHQYDIMVGFDCAHAAGNINLKLHDWNVDFACWCTYKYLNSGPGNIAGLFVHERHADASMKELPRHGGWWGHARKTRFTLTNKFIPQRGAAGFQCSNPSVTDCLSLLSSLEIFDRAGIDALREKSVLLTDYLVLLLKAQKELVGEIEILTPSDVQRRGCQVSVRVLKRDMDQVNKDLDSRGVVCDEREPDVIRIAPTPLYNTFQDVYRVVCEITKVFSK</sequence>
<dbReference type="Pfam" id="PF22580">
    <property type="entry name" value="KYNU_C"/>
    <property type="match status" value="1"/>
</dbReference>
<organism evidence="5 6">
    <name type="scientific">Acrasis kona</name>
    <dbReference type="NCBI Taxonomy" id="1008807"/>
    <lineage>
        <taxon>Eukaryota</taxon>
        <taxon>Discoba</taxon>
        <taxon>Heterolobosea</taxon>
        <taxon>Tetramitia</taxon>
        <taxon>Eutetramitia</taxon>
        <taxon>Acrasidae</taxon>
        <taxon>Acrasis</taxon>
    </lineage>
</organism>
<comment type="function">
    <text evidence="4">Catalyzes the cleavage of L-kynurenine (L-Kyn) and L-3-hydroxykynurenine (L-3OHKyn) into anthranilic acid (AA) and 3-hydroxyanthranilic acid (3-OHAA), respectively.</text>
</comment>
<feature type="binding site" evidence="4">
    <location>
        <position position="452"/>
    </location>
    <ligand>
        <name>pyridoxal 5'-phosphate</name>
        <dbReference type="ChEBI" id="CHEBI:597326"/>
    </ligand>
</feature>
<keyword evidence="1 4" id="KW-0662">Pyridine nucleotide biosynthesis</keyword>
<comment type="pathway">
    <text evidence="4">Cofactor biosynthesis; NAD(+) biosynthesis; quinolinate from L-kynurenine: step 2/3.</text>
</comment>
<dbReference type="Gene3D" id="3.90.1150.10">
    <property type="entry name" value="Aspartate Aminotransferase, domain 1"/>
    <property type="match status" value="1"/>
</dbReference>
<comment type="similarity">
    <text evidence="4">Belongs to the kynureninase family.</text>
</comment>
<keyword evidence="4" id="KW-0963">Cytoplasm</keyword>
<protein>
    <recommendedName>
        <fullName evidence="4">Kynureninase</fullName>
        <ecNumber evidence="4">3.7.1.3</ecNumber>
    </recommendedName>
    <alternativeName>
        <fullName evidence="4">L-kynurenine hydrolase</fullName>
    </alternativeName>
</protein>
<evidence type="ECO:0000313" key="5">
    <source>
        <dbReference type="EMBL" id="KAL0480457.1"/>
    </source>
</evidence>
<proteinExistence type="inferred from homology"/>
<dbReference type="Gene3D" id="3.40.640.10">
    <property type="entry name" value="Type I PLP-dependent aspartate aminotransferase-like (Major domain)"/>
    <property type="match status" value="1"/>
</dbReference>
<comment type="cofactor">
    <cofactor evidence="4">
        <name>pyridoxal 5'-phosphate</name>
        <dbReference type="ChEBI" id="CHEBI:597326"/>
    </cofactor>
</comment>
<dbReference type="AlphaFoldDB" id="A0AAW2YW10"/>
<dbReference type="InterPro" id="IPR015424">
    <property type="entry name" value="PyrdxlP-dep_Trfase"/>
</dbReference>
<comment type="caution">
    <text evidence="5">The sequence shown here is derived from an EMBL/GenBank/DDBJ whole genome shotgun (WGS) entry which is preliminary data.</text>
</comment>
<dbReference type="GO" id="GO:0034354">
    <property type="term" value="P:'de novo' NAD+ biosynthetic process from L-tryptophan"/>
    <property type="evidence" value="ECO:0007669"/>
    <property type="project" value="UniProtKB-UniRule"/>
</dbReference>
<dbReference type="GO" id="GO:0030429">
    <property type="term" value="F:kynureninase activity"/>
    <property type="evidence" value="ECO:0007669"/>
    <property type="project" value="UniProtKB-UniRule"/>
</dbReference>
<dbReference type="InterPro" id="IPR015422">
    <property type="entry name" value="PyrdxlP-dep_Trfase_small"/>
</dbReference>
<dbReference type="GO" id="GO:0097053">
    <property type="term" value="P:L-kynurenine catabolic process"/>
    <property type="evidence" value="ECO:0007669"/>
    <property type="project" value="UniProtKB-UniRule"/>
</dbReference>
<dbReference type="EMBL" id="JAOPGA020000657">
    <property type="protein sequence ID" value="KAL0480457.1"/>
    <property type="molecule type" value="Genomic_DNA"/>
</dbReference>
<keyword evidence="2 4" id="KW-0378">Hydrolase</keyword>
<reference evidence="5 6" key="1">
    <citation type="submission" date="2024-03" db="EMBL/GenBank/DDBJ databases">
        <title>The Acrasis kona genome and developmental transcriptomes reveal deep origins of eukaryotic multicellular pathways.</title>
        <authorList>
            <person name="Sheikh S."/>
            <person name="Fu C.-J."/>
            <person name="Brown M.W."/>
            <person name="Baldauf S.L."/>
        </authorList>
    </citation>
    <scope>NUCLEOTIDE SEQUENCE [LARGE SCALE GENOMIC DNA]</scope>
    <source>
        <strain evidence="5 6">ATCC MYA-3509</strain>
    </source>
</reference>
<evidence type="ECO:0000313" key="6">
    <source>
        <dbReference type="Proteomes" id="UP001431209"/>
    </source>
</evidence>
<evidence type="ECO:0000256" key="4">
    <source>
        <dbReference type="HAMAP-Rule" id="MF_03017"/>
    </source>
</evidence>
<evidence type="ECO:0000256" key="1">
    <source>
        <dbReference type="ARBA" id="ARBA00022642"/>
    </source>
</evidence>
<feature type="modified residue" description="N6-(pyridoxal phosphate)lysine" evidence="4">
    <location>
        <position position="392"/>
    </location>
</feature>
<evidence type="ECO:0000256" key="2">
    <source>
        <dbReference type="ARBA" id="ARBA00022801"/>
    </source>
</evidence>
<keyword evidence="6" id="KW-1185">Reference proteome</keyword>
<dbReference type="GO" id="GO:0019805">
    <property type="term" value="P:quinolinate biosynthetic process"/>
    <property type="evidence" value="ECO:0007669"/>
    <property type="project" value="UniProtKB-UniRule"/>
</dbReference>
<feature type="binding site" evidence="4">
    <location>
        <position position="251"/>
    </location>
    <ligand>
        <name>pyridoxal 5'-phosphate</name>
        <dbReference type="ChEBI" id="CHEBI:597326"/>
    </ligand>
</feature>
<dbReference type="GO" id="GO:0043420">
    <property type="term" value="P:anthranilate metabolic process"/>
    <property type="evidence" value="ECO:0007669"/>
    <property type="project" value="UniProtKB-UniRule"/>
</dbReference>
<dbReference type="HAMAP" id="MF_01970">
    <property type="entry name" value="Kynureninase"/>
    <property type="match status" value="1"/>
</dbReference>
<gene>
    <name evidence="4" type="primary">KYNU</name>
    <name evidence="5" type="ORF">AKO1_011100</name>
</gene>
<name>A0AAW2YW10_9EUKA</name>
<feature type="binding site" evidence="4">
    <location>
        <position position="391"/>
    </location>
    <ligand>
        <name>pyridoxal 5'-phosphate</name>
        <dbReference type="ChEBI" id="CHEBI:597326"/>
    </ligand>
</feature>
<evidence type="ECO:0000256" key="3">
    <source>
        <dbReference type="ARBA" id="ARBA00022898"/>
    </source>
</evidence>
<dbReference type="InterPro" id="IPR010111">
    <property type="entry name" value="Kynureninase"/>
</dbReference>
<comment type="subunit">
    <text evidence="4">Homodimer.</text>
</comment>
<dbReference type="GO" id="GO:0005737">
    <property type="term" value="C:cytoplasm"/>
    <property type="evidence" value="ECO:0007669"/>
    <property type="project" value="UniProtKB-SubCell"/>
</dbReference>
<feature type="binding site" evidence="4">
    <location>
        <position position="424"/>
    </location>
    <ligand>
        <name>pyridoxal 5'-phosphate</name>
        <dbReference type="ChEBI" id="CHEBI:597326"/>
    </ligand>
</feature>
<comment type="catalytic activity">
    <reaction evidence="4">
        <text>L-kynurenine + H2O = anthranilate + L-alanine + H(+)</text>
        <dbReference type="Rhea" id="RHEA:16813"/>
        <dbReference type="ChEBI" id="CHEBI:15377"/>
        <dbReference type="ChEBI" id="CHEBI:15378"/>
        <dbReference type="ChEBI" id="CHEBI:16567"/>
        <dbReference type="ChEBI" id="CHEBI:57959"/>
        <dbReference type="ChEBI" id="CHEBI:57972"/>
        <dbReference type="EC" id="3.7.1.3"/>
    </reaction>
</comment>
<comment type="caution">
    <text evidence="4">Lacks conserved residue(s) required for the propagation of feature annotation.</text>
</comment>
<dbReference type="NCBIfam" id="TIGR01814">
    <property type="entry name" value="kynureninase"/>
    <property type="match status" value="1"/>
</dbReference>
<dbReference type="PANTHER" id="PTHR14084">
    <property type="entry name" value="KYNURENINASE"/>
    <property type="match status" value="1"/>
</dbReference>